<organism evidence="1 2">
    <name type="scientific">Paracoccus maritimus</name>
    <dbReference type="NCBI Taxonomy" id="2933292"/>
    <lineage>
        <taxon>Bacteria</taxon>
        <taxon>Pseudomonadati</taxon>
        <taxon>Pseudomonadota</taxon>
        <taxon>Alphaproteobacteria</taxon>
        <taxon>Rhodobacterales</taxon>
        <taxon>Paracoccaceae</taxon>
        <taxon>Paracoccus</taxon>
    </lineage>
</organism>
<dbReference type="RefSeq" id="WP_260277157.1">
    <property type="nucleotide sequence ID" value="NZ_JANAVZ010000005.1"/>
</dbReference>
<comment type="caution">
    <text evidence="1">The sequence shown here is derived from an EMBL/GenBank/DDBJ whole genome shotgun (WGS) entry which is preliminary data.</text>
</comment>
<sequence>MPKDTAWPLPVASFWAGEPLSFIEQMVIRSYQEQGCDFTLYLAHPVAGIPDGVRTANAVDIMPPPDFLSDPPTRKEMAVWSDLFRVELLQRHQVIWADLDAYCLRPFALNDGYAAGLDDRGGVLSGVLALPPGCPALQLMARFLERRQLEPPWADPGWIDRRRGQDRLGPADLPWGDTGPRLLTHALQQTGQFWRAAPRHIYYPLFRDSLPLLWTPGAPDRLIQRDGTTSVHIFGFTKRALWTWWQGVPPPESWLARTARRHGIDPVAAPAKAEPLPSKG</sequence>
<protein>
    <submittedName>
        <fullName evidence="1">Uncharacterized protein</fullName>
    </submittedName>
</protein>
<name>A0ABT2K9R4_9RHOB</name>
<reference evidence="1 2" key="1">
    <citation type="submission" date="2022-04" db="EMBL/GenBank/DDBJ databases">
        <title>Paracoccus sp. YLB-12 draft genome sequence.</title>
        <authorList>
            <person name="Yu L."/>
        </authorList>
    </citation>
    <scope>NUCLEOTIDE SEQUENCE [LARGE SCALE GENOMIC DNA]</scope>
    <source>
        <strain evidence="1 2">YLB-12</strain>
    </source>
</reference>
<keyword evidence="2" id="KW-1185">Reference proteome</keyword>
<dbReference type="Proteomes" id="UP001320702">
    <property type="component" value="Unassembled WGS sequence"/>
</dbReference>
<accession>A0ABT2K9R4</accession>
<dbReference type="EMBL" id="JANAVZ010000005">
    <property type="protein sequence ID" value="MCT4333270.1"/>
    <property type="molecule type" value="Genomic_DNA"/>
</dbReference>
<proteinExistence type="predicted"/>
<dbReference type="Gene3D" id="3.90.550.20">
    <property type="match status" value="1"/>
</dbReference>
<evidence type="ECO:0000313" key="1">
    <source>
        <dbReference type="EMBL" id="MCT4333270.1"/>
    </source>
</evidence>
<evidence type="ECO:0000313" key="2">
    <source>
        <dbReference type="Proteomes" id="UP001320702"/>
    </source>
</evidence>
<gene>
    <name evidence="1" type="ORF">MU516_10370</name>
</gene>